<dbReference type="GO" id="GO:0047369">
    <property type="term" value="F:succinate-hydroxymethylglutarate CoA-transferase activity"/>
    <property type="evidence" value="ECO:0007669"/>
    <property type="project" value="TreeGrafter"/>
</dbReference>
<evidence type="ECO:0000256" key="1">
    <source>
        <dbReference type="ARBA" id="ARBA00008383"/>
    </source>
</evidence>
<gene>
    <name evidence="3" type="ORF">GGI15_004518</name>
</gene>
<dbReference type="EMBL" id="JANBUM010000417">
    <property type="protein sequence ID" value="KAJ2777406.1"/>
    <property type="molecule type" value="Genomic_DNA"/>
</dbReference>
<reference evidence="3" key="1">
    <citation type="submission" date="2022-07" db="EMBL/GenBank/DDBJ databases">
        <title>Phylogenomic reconstructions and comparative analyses of Kickxellomycotina fungi.</title>
        <authorList>
            <person name="Reynolds N.K."/>
            <person name="Stajich J.E."/>
            <person name="Barry K."/>
            <person name="Grigoriev I.V."/>
            <person name="Crous P."/>
            <person name="Smith M.E."/>
        </authorList>
    </citation>
    <scope>NUCLEOTIDE SEQUENCE</scope>
    <source>
        <strain evidence="3">BCRC 34489</strain>
    </source>
</reference>
<proteinExistence type="inferred from homology"/>
<dbReference type="PANTHER" id="PTHR48207:SF3">
    <property type="entry name" value="SUCCINATE--HYDROXYMETHYLGLUTARATE COA-TRANSFERASE"/>
    <property type="match status" value="1"/>
</dbReference>
<protein>
    <submittedName>
        <fullName evidence="3">Uncharacterized protein</fullName>
    </submittedName>
</protein>
<dbReference type="PANTHER" id="PTHR48207">
    <property type="entry name" value="SUCCINATE--HYDROXYMETHYLGLUTARATE COA-TRANSFERASE"/>
    <property type="match status" value="1"/>
</dbReference>
<dbReference type="SUPFAM" id="SSF89796">
    <property type="entry name" value="CoA-transferase family III (CaiB/BaiF)"/>
    <property type="match status" value="1"/>
</dbReference>
<evidence type="ECO:0000313" key="4">
    <source>
        <dbReference type="Proteomes" id="UP001140172"/>
    </source>
</evidence>
<name>A0A9W8H8L5_9FUNG</name>
<organism evidence="3 4">
    <name type="scientific">Coemansia interrupta</name>
    <dbReference type="NCBI Taxonomy" id="1126814"/>
    <lineage>
        <taxon>Eukaryota</taxon>
        <taxon>Fungi</taxon>
        <taxon>Fungi incertae sedis</taxon>
        <taxon>Zoopagomycota</taxon>
        <taxon>Kickxellomycotina</taxon>
        <taxon>Kickxellomycetes</taxon>
        <taxon>Kickxellales</taxon>
        <taxon>Kickxellaceae</taxon>
        <taxon>Coemansia</taxon>
    </lineage>
</organism>
<accession>A0A9W8H8L5</accession>
<dbReference type="Gene3D" id="3.40.50.10540">
    <property type="entry name" value="Crotonobetainyl-coa:carnitine coa-transferase, domain 1"/>
    <property type="match status" value="1"/>
</dbReference>
<evidence type="ECO:0000256" key="2">
    <source>
        <dbReference type="ARBA" id="ARBA00022679"/>
    </source>
</evidence>
<keyword evidence="2" id="KW-0808">Transferase</keyword>
<dbReference type="AlphaFoldDB" id="A0A9W8H8L5"/>
<dbReference type="InterPro" id="IPR023606">
    <property type="entry name" value="CoA-Trfase_III_dom_1_sf"/>
</dbReference>
<comment type="caution">
    <text evidence="3">The sequence shown here is derived from an EMBL/GenBank/DDBJ whole genome shotgun (WGS) entry which is preliminary data.</text>
</comment>
<dbReference type="OrthoDB" id="5863171at2759"/>
<sequence length="427" mass="45883">MSTAAGPLTGIRVLDMTRVLAGPYCTMLLGDLGASVLKIEHPVRGDDTRSWGPPFAPYTRPIPQPPSSGLYSPPPSFPGESAYFLCVNRNKQSVAVDMQQEEGRRILVDLACKADVLVENYVPGKLAKYGLSYEDLRKVNPRLVYASITGYGSSGPYSGRPGYDVIIEAEAGLMHITGEKDGGPVKVGVAVTDILTGVHTQGAIMAALLARVQTGRGQHIDASLLHTQVAMLANIGANYLVGGREAQRWGTEHPSIAPYQVFPTKDGSVCLGAGNDHQFASLAKALGRPSLAHDPRFLTNKHRVANRQALVDIITRRFSNLTTTQVLGLLEGCGLPFGPVNNMEGTFGHPQVRDRGMVRVVEHPAVGPVRMVGPAVEYGGFRAGAGMRPPPMLGEHTEEVLRSVLGYGDEQVEAAVRRGGVRLYRYK</sequence>
<dbReference type="GO" id="GO:0005739">
    <property type="term" value="C:mitochondrion"/>
    <property type="evidence" value="ECO:0007669"/>
    <property type="project" value="TreeGrafter"/>
</dbReference>
<dbReference type="InterPro" id="IPR044855">
    <property type="entry name" value="CoA-Trfase_III_dom3_sf"/>
</dbReference>
<dbReference type="InterPro" id="IPR003673">
    <property type="entry name" value="CoA-Trfase_fam_III"/>
</dbReference>
<dbReference type="InterPro" id="IPR050483">
    <property type="entry name" value="CoA-transferase_III_domain"/>
</dbReference>
<dbReference type="Gene3D" id="3.30.1540.10">
    <property type="entry name" value="formyl-coa transferase, domain 3"/>
    <property type="match status" value="1"/>
</dbReference>
<dbReference type="Proteomes" id="UP001140172">
    <property type="component" value="Unassembled WGS sequence"/>
</dbReference>
<comment type="similarity">
    <text evidence="1">Belongs to the CoA-transferase III family.</text>
</comment>
<evidence type="ECO:0000313" key="3">
    <source>
        <dbReference type="EMBL" id="KAJ2777406.1"/>
    </source>
</evidence>
<keyword evidence="4" id="KW-1185">Reference proteome</keyword>
<dbReference type="Pfam" id="PF02515">
    <property type="entry name" value="CoA_transf_3"/>
    <property type="match status" value="1"/>
</dbReference>